<evidence type="ECO:0000256" key="3">
    <source>
        <dbReference type="PROSITE-ProRule" id="PRU00023"/>
    </source>
</evidence>
<dbReference type="InterPro" id="IPR035994">
    <property type="entry name" value="Nucleoside_phosphorylase_sf"/>
</dbReference>
<keyword evidence="5" id="KW-1185">Reference proteome</keyword>
<dbReference type="PRINTS" id="PR01415">
    <property type="entry name" value="ANKYRIN"/>
</dbReference>
<dbReference type="SMART" id="SM00248">
    <property type="entry name" value="ANK"/>
    <property type="match status" value="7"/>
</dbReference>
<dbReference type="Pfam" id="PF12796">
    <property type="entry name" value="Ank_2"/>
    <property type="match status" value="2"/>
</dbReference>
<dbReference type="InterPro" id="IPR002110">
    <property type="entry name" value="Ankyrin_rpt"/>
</dbReference>
<protein>
    <submittedName>
        <fullName evidence="4">Uncharacterized protein</fullName>
    </submittedName>
</protein>
<evidence type="ECO:0000313" key="4">
    <source>
        <dbReference type="EMBL" id="KAJ5716718.1"/>
    </source>
</evidence>
<dbReference type="Gene3D" id="3.40.50.1580">
    <property type="entry name" value="Nucleoside phosphorylase domain"/>
    <property type="match status" value="1"/>
</dbReference>
<evidence type="ECO:0000256" key="1">
    <source>
        <dbReference type="ARBA" id="ARBA00022737"/>
    </source>
</evidence>
<organism evidence="4 5">
    <name type="scientific">Penicillium malachiteum</name>
    <dbReference type="NCBI Taxonomy" id="1324776"/>
    <lineage>
        <taxon>Eukaryota</taxon>
        <taxon>Fungi</taxon>
        <taxon>Dikarya</taxon>
        <taxon>Ascomycota</taxon>
        <taxon>Pezizomycotina</taxon>
        <taxon>Eurotiomycetes</taxon>
        <taxon>Eurotiomycetidae</taxon>
        <taxon>Eurotiales</taxon>
        <taxon>Aspergillaceae</taxon>
        <taxon>Penicillium</taxon>
    </lineage>
</organism>
<accession>A0AAD6HHV5</accession>
<dbReference type="SUPFAM" id="SSF48403">
    <property type="entry name" value="Ankyrin repeat"/>
    <property type="match status" value="1"/>
</dbReference>
<reference evidence="4" key="2">
    <citation type="submission" date="2023-01" db="EMBL/GenBank/DDBJ databases">
        <authorList>
            <person name="Petersen C."/>
        </authorList>
    </citation>
    <scope>NUCLEOTIDE SEQUENCE</scope>
    <source>
        <strain evidence="4">IBT 17514</strain>
    </source>
</reference>
<dbReference type="PANTHER" id="PTHR24171:SF8">
    <property type="entry name" value="BRCA1-ASSOCIATED RING DOMAIN PROTEIN 1"/>
    <property type="match status" value="1"/>
</dbReference>
<dbReference type="SUPFAM" id="SSF53167">
    <property type="entry name" value="Purine and uridine phosphorylases"/>
    <property type="match status" value="1"/>
</dbReference>
<dbReference type="Gene3D" id="1.25.40.20">
    <property type="entry name" value="Ankyrin repeat-containing domain"/>
    <property type="match status" value="2"/>
</dbReference>
<evidence type="ECO:0000313" key="5">
    <source>
        <dbReference type="Proteomes" id="UP001215712"/>
    </source>
</evidence>
<keyword evidence="1" id="KW-0677">Repeat</keyword>
<dbReference type="AlphaFoldDB" id="A0AAD6HHV5"/>
<feature type="repeat" description="ANK" evidence="3">
    <location>
        <begin position="90"/>
        <end position="122"/>
    </location>
</feature>
<proteinExistence type="predicted"/>
<feature type="repeat" description="ANK" evidence="3">
    <location>
        <begin position="137"/>
        <end position="169"/>
    </location>
</feature>
<feature type="repeat" description="ANK" evidence="3">
    <location>
        <begin position="231"/>
        <end position="263"/>
    </location>
</feature>
<feature type="repeat" description="ANK" evidence="3">
    <location>
        <begin position="170"/>
        <end position="196"/>
    </location>
</feature>
<keyword evidence="2 3" id="KW-0040">ANK repeat</keyword>
<dbReference type="GO" id="GO:0085020">
    <property type="term" value="P:protein K6-linked ubiquitination"/>
    <property type="evidence" value="ECO:0007669"/>
    <property type="project" value="TreeGrafter"/>
</dbReference>
<dbReference type="GO" id="GO:0004842">
    <property type="term" value="F:ubiquitin-protein transferase activity"/>
    <property type="evidence" value="ECO:0007669"/>
    <property type="project" value="TreeGrafter"/>
</dbReference>
<sequence>MEAASALSEFPRLVIRVILDYCDSHKNYIWHEYAAAVASAYARELFSHLPLEETIPIQINAFLQAFKNGKIEEIELWIPIVGVDARDPRTGRSALSFAAEDGNILVAKTLLENHALVNMRQYSQSGNKGKIGPERASGRTELGWAVGQGHTEMAELLLRHGAHPDSKNSMGHTALHYACMHNNRRIARVLLDNGADSWRPVHEAIFQSSLETLRVILEYQPLLDVNINGADRGASLHFAVKIRSLEAVKLLLRHGATPDIRMTEDITPLHMAAAGGWIEVIRVLVEAGSSLNTKDLLLLETPLHKAARNRQSEACRVLIKYGSSPQEQKIDGKDYETILELAHQYPEDWGVDPNRVAYLS</sequence>
<feature type="repeat" description="ANK" evidence="3">
    <location>
        <begin position="264"/>
        <end position="296"/>
    </location>
</feature>
<gene>
    <name evidence="4" type="ORF">N7493_008629</name>
</gene>
<evidence type="ECO:0000256" key="2">
    <source>
        <dbReference type="ARBA" id="ARBA00023043"/>
    </source>
</evidence>
<name>A0AAD6HHV5_9EURO</name>
<dbReference type="PANTHER" id="PTHR24171">
    <property type="entry name" value="ANKYRIN REPEAT DOMAIN-CONTAINING PROTEIN 39-RELATED"/>
    <property type="match status" value="1"/>
</dbReference>
<comment type="caution">
    <text evidence="4">The sequence shown here is derived from an EMBL/GenBank/DDBJ whole genome shotgun (WGS) entry which is preliminary data.</text>
</comment>
<dbReference type="Proteomes" id="UP001215712">
    <property type="component" value="Unassembled WGS sequence"/>
</dbReference>
<reference evidence="4" key="1">
    <citation type="journal article" date="2023" name="IMA Fungus">
        <title>Comparative genomic study of the Penicillium genus elucidates a diverse pangenome and 15 lateral gene transfer events.</title>
        <authorList>
            <person name="Petersen C."/>
            <person name="Sorensen T."/>
            <person name="Nielsen M.R."/>
            <person name="Sondergaard T.E."/>
            <person name="Sorensen J.L."/>
            <person name="Fitzpatrick D.A."/>
            <person name="Frisvad J.C."/>
            <person name="Nielsen K.L."/>
        </authorList>
    </citation>
    <scope>NUCLEOTIDE SEQUENCE</scope>
    <source>
        <strain evidence="4">IBT 17514</strain>
    </source>
</reference>
<dbReference type="EMBL" id="JAQJAN010000012">
    <property type="protein sequence ID" value="KAJ5716718.1"/>
    <property type="molecule type" value="Genomic_DNA"/>
</dbReference>
<dbReference type="GO" id="GO:0009116">
    <property type="term" value="P:nucleoside metabolic process"/>
    <property type="evidence" value="ECO:0007669"/>
    <property type="project" value="InterPro"/>
</dbReference>
<dbReference type="InterPro" id="IPR036770">
    <property type="entry name" value="Ankyrin_rpt-contain_sf"/>
</dbReference>
<dbReference type="PROSITE" id="PS50088">
    <property type="entry name" value="ANK_REPEAT"/>
    <property type="match status" value="5"/>
</dbReference>
<dbReference type="PROSITE" id="PS50297">
    <property type="entry name" value="ANK_REP_REGION"/>
    <property type="match status" value="4"/>
</dbReference>